<dbReference type="OrthoDB" id="8664551at2"/>
<dbReference type="Gene3D" id="2.40.50.140">
    <property type="entry name" value="Nucleic acid-binding proteins"/>
    <property type="match status" value="1"/>
</dbReference>
<dbReference type="InterPro" id="IPR000424">
    <property type="entry name" value="Primosome_PriB/ssb"/>
</dbReference>
<gene>
    <name evidence="2" type="ORF">DY367_02625</name>
</gene>
<dbReference type="SUPFAM" id="SSF50249">
    <property type="entry name" value="Nucleic acid-binding proteins"/>
    <property type="match status" value="1"/>
</dbReference>
<accession>A0A0D6ISA3</accession>
<protein>
    <submittedName>
        <fullName evidence="2">Single-strand-binding protein/primosomal replication protein n</fullName>
    </submittedName>
</protein>
<dbReference type="KEGG" id="axx:ERS451415_05817"/>
<keyword evidence="1" id="KW-0238">DNA-binding</keyword>
<dbReference type="GO" id="GO:0003697">
    <property type="term" value="F:single-stranded DNA binding"/>
    <property type="evidence" value="ECO:0007669"/>
    <property type="project" value="InterPro"/>
</dbReference>
<sequence length="141" mass="15360">MAMRSEMGGNVLVNPVLKTVKVKGDDRQICELRVMCSEYKSDGNGGYVQDDSRTFPVQVTIWHEGTAKRVYEVVRVGAAVSVVGAAYVRPWINEQSGQAEAGMCMDAEKVTLGLQRIEAVQYRAKAQPEAPRATEAAPTAL</sequence>
<name>A0A0D6ISA3_ALCXX</name>
<proteinExistence type="predicted"/>
<evidence type="ECO:0000256" key="1">
    <source>
        <dbReference type="ARBA" id="ARBA00023125"/>
    </source>
</evidence>
<dbReference type="EMBL" id="QVXO01000003">
    <property type="protein sequence ID" value="RPJ93408.1"/>
    <property type="molecule type" value="Genomic_DNA"/>
</dbReference>
<dbReference type="InterPro" id="IPR012340">
    <property type="entry name" value="NA-bd_OB-fold"/>
</dbReference>
<dbReference type="AlphaFoldDB" id="A0A0D6ISA3"/>
<evidence type="ECO:0000313" key="2">
    <source>
        <dbReference type="EMBL" id="RPJ93408.1"/>
    </source>
</evidence>
<reference evidence="2 3" key="1">
    <citation type="submission" date="2018-08" db="EMBL/GenBank/DDBJ databases">
        <title>Achromobacter xylosoxidans Genome sequencing and assembly.</title>
        <authorList>
            <person name="Wang R."/>
            <person name="Rensing C."/>
            <person name="Li Y."/>
        </authorList>
    </citation>
    <scope>NUCLEOTIDE SEQUENCE [LARGE SCALE GENOMIC DNA]</scope>
    <source>
        <strain evidence="2 3">GD003A</strain>
    </source>
</reference>
<comment type="caution">
    <text evidence="2">The sequence shown here is derived from an EMBL/GenBank/DDBJ whole genome shotgun (WGS) entry which is preliminary data.</text>
</comment>
<organism evidence="2 3">
    <name type="scientific">Alcaligenes xylosoxydans xylosoxydans</name>
    <name type="common">Achromobacter xylosoxidans</name>
    <dbReference type="NCBI Taxonomy" id="85698"/>
    <lineage>
        <taxon>Bacteria</taxon>
        <taxon>Pseudomonadati</taxon>
        <taxon>Pseudomonadota</taxon>
        <taxon>Betaproteobacteria</taxon>
        <taxon>Burkholderiales</taxon>
        <taxon>Alcaligenaceae</taxon>
        <taxon>Achromobacter</taxon>
    </lineage>
</organism>
<dbReference type="Pfam" id="PF00436">
    <property type="entry name" value="SSB"/>
    <property type="match status" value="1"/>
</dbReference>
<evidence type="ECO:0000313" key="3">
    <source>
        <dbReference type="Proteomes" id="UP000285324"/>
    </source>
</evidence>
<dbReference type="Proteomes" id="UP000285324">
    <property type="component" value="Unassembled WGS sequence"/>
</dbReference>